<protein>
    <submittedName>
        <fullName evidence="8">Cytochrome c biogenesis protein CcdA</fullName>
    </submittedName>
</protein>
<evidence type="ECO:0000256" key="3">
    <source>
        <dbReference type="ARBA" id="ARBA00022692"/>
    </source>
</evidence>
<dbReference type="InterPro" id="IPR051790">
    <property type="entry name" value="Cytochrome_c-biogenesis_DsbD"/>
</dbReference>
<dbReference type="AlphaFoldDB" id="A0A7V5I060"/>
<dbReference type="PANTHER" id="PTHR31272:SF4">
    <property type="entry name" value="CYTOCHROME C-TYPE BIOGENESIS PROTEIN HI_1454-RELATED"/>
    <property type="match status" value="1"/>
</dbReference>
<comment type="subcellular location">
    <subcellularLocation>
        <location evidence="1">Membrane</location>
        <topology evidence="1">Multi-pass membrane protein</topology>
    </subcellularLocation>
</comment>
<gene>
    <name evidence="8" type="ORF">ENL39_04065</name>
</gene>
<accession>A0A7V5I060</accession>
<evidence type="ECO:0000259" key="7">
    <source>
        <dbReference type="Pfam" id="PF02683"/>
    </source>
</evidence>
<dbReference type="GO" id="GO:0016020">
    <property type="term" value="C:membrane"/>
    <property type="evidence" value="ECO:0007669"/>
    <property type="project" value="UniProtKB-SubCell"/>
</dbReference>
<sequence>MFDFFFLVAFGAGLLSFLSPCILPLIPSYLSFITGVSVFDLVEDSRGFSLKKKALISSFLFVLGFSTIFVGLGASASFVGKTLQRYQILISRIGGFFIIIMGFYLMGLLKISFLDKEKRIHLERLPLGWWGAFFAGAVFAAGWTPCVGPILGSILFYASTTSSLAKGIVLLSFYSAGLAVPFIISSFALGFFLEHYKRFKKYMRVVSFISGGLLIVMGVLLIFGIFPYLGFFLSK</sequence>
<organism evidence="8">
    <name type="scientific">Aerophobetes bacterium</name>
    <dbReference type="NCBI Taxonomy" id="2030807"/>
    <lineage>
        <taxon>Bacteria</taxon>
        <taxon>Candidatus Aerophobota</taxon>
    </lineage>
</organism>
<feature type="transmembrane region" description="Helical" evidence="6">
    <location>
        <begin position="86"/>
        <end position="106"/>
    </location>
</feature>
<feature type="transmembrane region" description="Helical" evidence="6">
    <location>
        <begin position="205"/>
        <end position="229"/>
    </location>
</feature>
<dbReference type="Pfam" id="PF02683">
    <property type="entry name" value="DsbD_TM"/>
    <property type="match status" value="1"/>
</dbReference>
<evidence type="ECO:0000256" key="4">
    <source>
        <dbReference type="ARBA" id="ARBA00022989"/>
    </source>
</evidence>
<keyword evidence="4 6" id="KW-1133">Transmembrane helix</keyword>
<dbReference type="InterPro" id="IPR003834">
    <property type="entry name" value="Cyt_c_assmbl_TM_dom"/>
</dbReference>
<evidence type="ECO:0000256" key="1">
    <source>
        <dbReference type="ARBA" id="ARBA00004141"/>
    </source>
</evidence>
<feature type="transmembrane region" description="Helical" evidence="6">
    <location>
        <begin position="168"/>
        <end position="193"/>
    </location>
</feature>
<dbReference type="GO" id="GO:0017004">
    <property type="term" value="P:cytochrome complex assembly"/>
    <property type="evidence" value="ECO:0007669"/>
    <property type="project" value="InterPro"/>
</dbReference>
<reference evidence="8" key="1">
    <citation type="journal article" date="2020" name="mSystems">
        <title>Genome- and Community-Level Interaction Insights into Carbon Utilization and Element Cycling Functions of Hydrothermarchaeota in Hydrothermal Sediment.</title>
        <authorList>
            <person name="Zhou Z."/>
            <person name="Liu Y."/>
            <person name="Xu W."/>
            <person name="Pan J."/>
            <person name="Luo Z.H."/>
            <person name="Li M."/>
        </authorList>
    </citation>
    <scope>NUCLEOTIDE SEQUENCE [LARGE SCALE GENOMIC DNA]</scope>
    <source>
        <strain evidence="8">HyVt-92</strain>
    </source>
</reference>
<name>A0A7V5I060_UNCAE</name>
<dbReference type="EMBL" id="DRTT01000112">
    <property type="protein sequence ID" value="HHF98646.1"/>
    <property type="molecule type" value="Genomic_DNA"/>
</dbReference>
<keyword evidence="5 6" id="KW-0472">Membrane</keyword>
<feature type="transmembrane region" description="Helical" evidence="6">
    <location>
        <begin position="127"/>
        <end position="156"/>
    </location>
</feature>
<keyword evidence="3 6" id="KW-0812">Transmembrane</keyword>
<evidence type="ECO:0000313" key="8">
    <source>
        <dbReference type="EMBL" id="HHF98646.1"/>
    </source>
</evidence>
<comment type="similarity">
    <text evidence="2">Belongs to the DsbD family.</text>
</comment>
<evidence type="ECO:0000256" key="6">
    <source>
        <dbReference type="SAM" id="Phobius"/>
    </source>
</evidence>
<evidence type="ECO:0000256" key="2">
    <source>
        <dbReference type="ARBA" id="ARBA00006143"/>
    </source>
</evidence>
<proteinExistence type="inferred from homology"/>
<dbReference type="PANTHER" id="PTHR31272">
    <property type="entry name" value="CYTOCHROME C-TYPE BIOGENESIS PROTEIN HI_1454-RELATED"/>
    <property type="match status" value="1"/>
</dbReference>
<feature type="transmembrane region" description="Helical" evidence="6">
    <location>
        <begin position="54"/>
        <end position="74"/>
    </location>
</feature>
<dbReference type="Proteomes" id="UP000886070">
    <property type="component" value="Unassembled WGS sequence"/>
</dbReference>
<evidence type="ECO:0000256" key="5">
    <source>
        <dbReference type="ARBA" id="ARBA00023136"/>
    </source>
</evidence>
<feature type="domain" description="Cytochrome C biogenesis protein transmembrane" evidence="7">
    <location>
        <begin position="7"/>
        <end position="222"/>
    </location>
</feature>
<comment type="caution">
    <text evidence="8">The sequence shown here is derived from an EMBL/GenBank/DDBJ whole genome shotgun (WGS) entry which is preliminary data.</text>
</comment>